<accession>A0A2S6ACS3</accession>
<protein>
    <recommendedName>
        <fullName evidence="4">DUF935 domain-containing protein</fullName>
    </recommendedName>
</protein>
<evidence type="ECO:0000313" key="3">
    <source>
        <dbReference type="Proteomes" id="UP000239874"/>
    </source>
</evidence>
<organism evidence="2 3">
    <name type="scientific">Nocardia nova</name>
    <dbReference type="NCBI Taxonomy" id="37330"/>
    <lineage>
        <taxon>Bacteria</taxon>
        <taxon>Bacillati</taxon>
        <taxon>Actinomycetota</taxon>
        <taxon>Actinomycetes</taxon>
        <taxon>Mycobacteriales</taxon>
        <taxon>Nocardiaceae</taxon>
        <taxon>Nocardia</taxon>
    </lineage>
</organism>
<gene>
    <name evidence="2" type="ORF">C5E45_32955</name>
</gene>
<comment type="caution">
    <text evidence="2">The sequence shown here is derived from an EMBL/GenBank/DDBJ whole genome shotgun (WGS) entry which is preliminary data.</text>
</comment>
<proteinExistence type="predicted"/>
<feature type="compositionally biased region" description="Low complexity" evidence="1">
    <location>
        <begin position="415"/>
        <end position="442"/>
    </location>
</feature>
<dbReference type="RefSeq" id="WP_104380706.1">
    <property type="nucleotide sequence ID" value="NZ_PSZC01000039.1"/>
</dbReference>
<evidence type="ECO:0000256" key="1">
    <source>
        <dbReference type="SAM" id="MobiDB-lite"/>
    </source>
</evidence>
<evidence type="ECO:0000313" key="2">
    <source>
        <dbReference type="EMBL" id="PPJ31902.1"/>
    </source>
</evidence>
<dbReference type="Proteomes" id="UP000239874">
    <property type="component" value="Unassembled WGS sequence"/>
</dbReference>
<dbReference type="Pfam" id="PF06074">
    <property type="entry name" value="Portal_Mu"/>
    <property type="match status" value="1"/>
</dbReference>
<name>A0A2S6ACS3_9NOCA</name>
<sequence length="456" mass="49686">MPTEIKPPKPSFREKGYVSGQNAATGLGDFGQWEQFEQVPELQWPAAIKIYTRMEREDSRVTSLLSAIGLPLRRTPWRFDPAGARDEVVEFCARNFGLPIVGGPDFGDTGRRKGRFSWSRHLNWALGSLQFGHSVFEQVYRPGDDGYVWLHKAAPRPQRTISAWNVALDGGLDSIEQMAPASNAKVMYGVSPLTIPIGRLIVYSRAMDPGMWIGKSILRPSYKHWLLKDELLRIEAVAARRNGIGVPVATAAEGASQDDVNKLADMATQYRGGERSGAGLPFGATLQLLGVQGNLPDIRAAVEYHDKMIAISGLAHFLNLAGGGSYALADAQKSTFVDSVQTEGEWIRDITQEHMVEDLVDINFGVDEPAPRLVFDEIASRQDSTAAALKMLVEAGLLSPDILVEQTVRQRLGLPAKPEGEPAAQPGGGYAPVTPAAPAPVAARRRRSPAEQEALF</sequence>
<evidence type="ECO:0008006" key="4">
    <source>
        <dbReference type="Google" id="ProtNLM"/>
    </source>
</evidence>
<feature type="region of interest" description="Disordered" evidence="1">
    <location>
        <begin position="415"/>
        <end position="456"/>
    </location>
</feature>
<dbReference type="InterPro" id="IPR009279">
    <property type="entry name" value="Portal_Mu"/>
</dbReference>
<reference evidence="2 3" key="1">
    <citation type="submission" date="2018-02" db="EMBL/GenBank/DDBJ databases">
        <title>8 Nocardia nova and 1 Nocardia cyriacigeorgica strain used for evolution to TMP-SMX.</title>
        <authorList>
            <person name="Mehta H."/>
            <person name="Weng J."/>
            <person name="Shamoo Y."/>
        </authorList>
    </citation>
    <scope>NUCLEOTIDE SEQUENCE [LARGE SCALE GENOMIC DNA]</scope>
    <source>
        <strain evidence="2 3">MDA3139</strain>
    </source>
</reference>
<dbReference type="EMBL" id="PSZC01000039">
    <property type="protein sequence ID" value="PPJ31902.1"/>
    <property type="molecule type" value="Genomic_DNA"/>
</dbReference>
<dbReference type="AlphaFoldDB" id="A0A2S6ACS3"/>